<sequence length="53" mass="5751">MSCAVGNMFIAITGGLLDRSKRRKSLYIARPVAVTPSRVARDSTSSLSPLDRQ</sequence>
<gene>
    <name evidence="1" type="ORF">CC86DRAFT_289254</name>
</gene>
<protein>
    <submittedName>
        <fullName evidence="1">Uncharacterized protein</fullName>
    </submittedName>
</protein>
<keyword evidence="2" id="KW-1185">Reference proteome</keyword>
<evidence type="ECO:0000313" key="2">
    <source>
        <dbReference type="Proteomes" id="UP000799424"/>
    </source>
</evidence>
<organism evidence="1 2">
    <name type="scientific">Ophiobolus disseminans</name>
    <dbReference type="NCBI Taxonomy" id="1469910"/>
    <lineage>
        <taxon>Eukaryota</taxon>
        <taxon>Fungi</taxon>
        <taxon>Dikarya</taxon>
        <taxon>Ascomycota</taxon>
        <taxon>Pezizomycotina</taxon>
        <taxon>Dothideomycetes</taxon>
        <taxon>Pleosporomycetidae</taxon>
        <taxon>Pleosporales</taxon>
        <taxon>Pleosporineae</taxon>
        <taxon>Phaeosphaeriaceae</taxon>
        <taxon>Ophiobolus</taxon>
    </lineage>
</organism>
<dbReference type="EMBL" id="MU006223">
    <property type="protein sequence ID" value="KAF2828146.1"/>
    <property type="molecule type" value="Genomic_DNA"/>
</dbReference>
<name>A0A6A7A4R8_9PLEO</name>
<dbReference type="OrthoDB" id="3747410at2759"/>
<accession>A0A6A7A4R8</accession>
<dbReference type="Proteomes" id="UP000799424">
    <property type="component" value="Unassembled WGS sequence"/>
</dbReference>
<dbReference type="AlphaFoldDB" id="A0A6A7A4R8"/>
<reference evidence="1" key="1">
    <citation type="journal article" date="2020" name="Stud. Mycol.">
        <title>101 Dothideomycetes genomes: a test case for predicting lifestyles and emergence of pathogens.</title>
        <authorList>
            <person name="Haridas S."/>
            <person name="Albert R."/>
            <person name="Binder M."/>
            <person name="Bloem J."/>
            <person name="Labutti K."/>
            <person name="Salamov A."/>
            <person name="Andreopoulos B."/>
            <person name="Baker S."/>
            <person name="Barry K."/>
            <person name="Bills G."/>
            <person name="Bluhm B."/>
            <person name="Cannon C."/>
            <person name="Castanera R."/>
            <person name="Culley D."/>
            <person name="Daum C."/>
            <person name="Ezra D."/>
            <person name="Gonzalez J."/>
            <person name="Henrissat B."/>
            <person name="Kuo A."/>
            <person name="Liang C."/>
            <person name="Lipzen A."/>
            <person name="Lutzoni F."/>
            <person name="Magnuson J."/>
            <person name="Mondo S."/>
            <person name="Nolan M."/>
            <person name="Ohm R."/>
            <person name="Pangilinan J."/>
            <person name="Park H.-J."/>
            <person name="Ramirez L."/>
            <person name="Alfaro M."/>
            <person name="Sun H."/>
            <person name="Tritt A."/>
            <person name="Yoshinaga Y."/>
            <person name="Zwiers L.-H."/>
            <person name="Turgeon B."/>
            <person name="Goodwin S."/>
            <person name="Spatafora J."/>
            <person name="Crous P."/>
            <person name="Grigoriev I."/>
        </authorList>
    </citation>
    <scope>NUCLEOTIDE SEQUENCE</scope>
    <source>
        <strain evidence="1">CBS 113818</strain>
    </source>
</reference>
<evidence type="ECO:0000313" key="1">
    <source>
        <dbReference type="EMBL" id="KAF2828146.1"/>
    </source>
</evidence>
<proteinExistence type="predicted"/>